<evidence type="ECO:0000313" key="3">
    <source>
        <dbReference type="Proteomes" id="UP000663856"/>
    </source>
</evidence>
<comment type="caution">
    <text evidence="2">The sequence shown here is derived from an EMBL/GenBank/DDBJ whole genome shotgun (WGS) entry which is preliminary data.</text>
</comment>
<dbReference type="AlphaFoldDB" id="A0A816SKZ0"/>
<sequence length="266" mass="31325">DSVEIDCDLDYHINVWIDLNDDGKFDESENRIHRRSRIDSETPRHGYNLQILIPLIDGINTRVGPHRMRLSLMRSEVYQRKCGNTDYSEIREYTVNIIPRKTCAELDYLNQLKTKADPEVIVDFTIDQSHLAVKLFNNKVYVLKIQLYCVKPWNDENSYRQDLFSVETNCNIAHYLDVWIDLNNDATFDQSKELLFNDNQRNVGYINGDYDLNIAIPQTNGENRIVEPHIMRILLTREPNNRKPCYSDGYGEARDYTVHILRHPHH</sequence>
<organism evidence="2 3">
    <name type="scientific">Rotaria magnacalcarata</name>
    <dbReference type="NCBI Taxonomy" id="392030"/>
    <lineage>
        <taxon>Eukaryota</taxon>
        <taxon>Metazoa</taxon>
        <taxon>Spiralia</taxon>
        <taxon>Gnathifera</taxon>
        <taxon>Rotifera</taxon>
        <taxon>Eurotatoria</taxon>
        <taxon>Bdelloidea</taxon>
        <taxon>Philodinida</taxon>
        <taxon>Philodinidae</taxon>
        <taxon>Rotaria</taxon>
    </lineage>
</organism>
<evidence type="ECO:0000259" key="1">
    <source>
        <dbReference type="Pfam" id="PF20009"/>
    </source>
</evidence>
<name>A0A816SKZ0_9BILA</name>
<proteinExistence type="predicted"/>
<gene>
    <name evidence="2" type="ORF">WKI299_LOCUS16923</name>
</gene>
<evidence type="ECO:0000313" key="2">
    <source>
        <dbReference type="EMBL" id="CAF2084899.1"/>
    </source>
</evidence>
<dbReference type="Proteomes" id="UP000663856">
    <property type="component" value="Unassembled WGS sequence"/>
</dbReference>
<accession>A0A816SKZ0</accession>
<dbReference type="EMBL" id="CAJNRF010006806">
    <property type="protein sequence ID" value="CAF2084899.1"/>
    <property type="molecule type" value="Genomic_DNA"/>
</dbReference>
<protein>
    <recommendedName>
        <fullName evidence="1">GEVED domain-containing protein</fullName>
    </recommendedName>
</protein>
<feature type="domain" description="GEVED" evidence="1">
    <location>
        <begin position="175"/>
        <end position="258"/>
    </location>
</feature>
<dbReference type="InterPro" id="IPR045474">
    <property type="entry name" value="GEVED"/>
</dbReference>
<feature type="domain" description="GEVED" evidence="1">
    <location>
        <begin position="13"/>
        <end position="96"/>
    </location>
</feature>
<reference evidence="2" key="1">
    <citation type="submission" date="2021-02" db="EMBL/GenBank/DDBJ databases">
        <authorList>
            <person name="Nowell W R."/>
        </authorList>
    </citation>
    <scope>NUCLEOTIDE SEQUENCE</scope>
</reference>
<dbReference type="Pfam" id="PF20009">
    <property type="entry name" value="GEVED"/>
    <property type="match status" value="2"/>
</dbReference>
<feature type="non-terminal residue" evidence="2">
    <location>
        <position position="1"/>
    </location>
</feature>